<dbReference type="PANTHER" id="PTHR37828:SF1">
    <property type="entry name" value="YCII-RELATED DOMAIN-CONTAINING PROTEIN"/>
    <property type="match status" value="1"/>
</dbReference>
<dbReference type="AlphaFoldDB" id="A0A2T7BKZ3"/>
<sequence>MFLVLVQYVRPLAAIDHYIDQHMAFLKKYSDSGQFAISGRRKPRTGGLILVKADSRRAVEAIIAEDPFDRLQLALYEIIEFEPTTVNETLLSYLDK</sequence>
<evidence type="ECO:0000259" key="2">
    <source>
        <dbReference type="Pfam" id="PF03795"/>
    </source>
</evidence>
<protein>
    <submittedName>
        <fullName evidence="3">GTP cyclohydrolase</fullName>
    </submittedName>
</protein>
<evidence type="ECO:0000313" key="4">
    <source>
        <dbReference type="Proteomes" id="UP000244450"/>
    </source>
</evidence>
<comment type="caution">
    <text evidence="3">The sequence shown here is derived from an EMBL/GenBank/DDBJ whole genome shotgun (WGS) entry which is preliminary data.</text>
</comment>
<dbReference type="PANTHER" id="PTHR37828">
    <property type="entry name" value="GSR2449 PROTEIN"/>
    <property type="match status" value="1"/>
</dbReference>
<feature type="domain" description="YCII-related" evidence="2">
    <location>
        <begin position="1"/>
        <end position="81"/>
    </location>
</feature>
<dbReference type="InterPro" id="IPR011008">
    <property type="entry name" value="Dimeric_a/b-barrel"/>
</dbReference>
<gene>
    <name evidence="3" type="ORF">DCC81_02350</name>
</gene>
<dbReference type="GO" id="GO:0016787">
    <property type="term" value="F:hydrolase activity"/>
    <property type="evidence" value="ECO:0007669"/>
    <property type="project" value="UniProtKB-KW"/>
</dbReference>
<dbReference type="Proteomes" id="UP000244450">
    <property type="component" value="Unassembled WGS sequence"/>
</dbReference>
<keyword evidence="4" id="KW-1185">Reference proteome</keyword>
<dbReference type="Gene3D" id="3.30.70.1060">
    <property type="entry name" value="Dimeric alpha+beta barrel"/>
    <property type="match status" value="1"/>
</dbReference>
<proteinExistence type="inferred from homology"/>
<accession>A0A2T7BKZ3</accession>
<dbReference type="RefSeq" id="WP_108684985.1">
    <property type="nucleotide sequence ID" value="NZ_QCYK01000001.1"/>
</dbReference>
<dbReference type="EMBL" id="QCYK01000001">
    <property type="protein sequence ID" value="PUZ28346.1"/>
    <property type="molecule type" value="Genomic_DNA"/>
</dbReference>
<dbReference type="OrthoDB" id="9814407at2"/>
<comment type="similarity">
    <text evidence="1">Belongs to the YciI family.</text>
</comment>
<organism evidence="3 4">
    <name type="scientific">Chitinophaga parva</name>
    <dbReference type="NCBI Taxonomy" id="2169414"/>
    <lineage>
        <taxon>Bacteria</taxon>
        <taxon>Pseudomonadati</taxon>
        <taxon>Bacteroidota</taxon>
        <taxon>Chitinophagia</taxon>
        <taxon>Chitinophagales</taxon>
        <taxon>Chitinophagaceae</taxon>
        <taxon>Chitinophaga</taxon>
    </lineage>
</organism>
<reference evidence="3 4" key="1">
    <citation type="submission" date="2018-04" db="EMBL/GenBank/DDBJ databases">
        <title>Chitinophaga fuyangensis sp. nov., isolated from soil in a chemical factory.</title>
        <authorList>
            <person name="Chen K."/>
        </authorList>
    </citation>
    <scope>NUCLEOTIDE SEQUENCE [LARGE SCALE GENOMIC DNA]</scope>
    <source>
        <strain evidence="3 4">LY-1</strain>
    </source>
</reference>
<name>A0A2T7BKZ3_9BACT</name>
<keyword evidence="3" id="KW-0378">Hydrolase</keyword>
<dbReference type="SUPFAM" id="SSF54909">
    <property type="entry name" value="Dimeric alpha+beta barrel"/>
    <property type="match status" value="1"/>
</dbReference>
<dbReference type="Pfam" id="PF03795">
    <property type="entry name" value="YCII"/>
    <property type="match status" value="1"/>
</dbReference>
<dbReference type="InterPro" id="IPR005545">
    <property type="entry name" value="YCII"/>
</dbReference>
<evidence type="ECO:0000313" key="3">
    <source>
        <dbReference type="EMBL" id="PUZ28346.1"/>
    </source>
</evidence>
<evidence type="ECO:0000256" key="1">
    <source>
        <dbReference type="ARBA" id="ARBA00007689"/>
    </source>
</evidence>